<sequence length="246" mass="27715">MDMMRVLRGVNLVEMPGSLLALLVPEEVFDAEDEIIQKKSPSRCLQPSVRALCMNANESLLHLVLLCPHSSFCWNNFFSIFDIDWVFDASLSSLVLSSLVLQLLEGLPLPKKPRLIWLNFVLITVIGRALGILRDVFLANVPVYKNNFHPKCIYVAVMMRRMMDAILSKDAMDDKDYVGNKRLELSGQLISLLFEDLFKTMVSEVKKTIDKLLGKHSRSSRFDFSQKGPFQLVTGMSKGSGCIGRG</sequence>
<dbReference type="GO" id="GO:0032549">
    <property type="term" value="F:ribonucleoside binding"/>
    <property type="evidence" value="ECO:0007669"/>
    <property type="project" value="InterPro"/>
</dbReference>
<reference evidence="7 8" key="1">
    <citation type="submission" date="2019-08" db="EMBL/GenBank/DDBJ databases">
        <title>Draft genome sequences of two oriental melons (Cucumis melo L. var makuwa).</title>
        <authorList>
            <person name="Kwon S.-Y."/>
        </authorList>
    </citation>
    <scope>NUCLEOTIDE SEQUENCE [LARGE SCALE GENOMIC DNA]</scope>
    <source>
        <strain evidence="8">cv. Chang Bougi</strain>
        <tissue evidence="7">Leaf</tissue>
    </source>
</reference>
<evidence type="ECO:0000256" key="3">
    <source>
        <dbReference type="ARBA" id="ARBA00022478"/>
    </source>
</evidence>
<dbReference type="SUPFAM" id="SSF64484">
    <property type="entry name" value="beta and beta-prime subunits of DNA dependent RNA-polymerase"/>
    <property type="match status" value="1"/>
</dbReference>
<dbReference type="PANTHER" id="PTHR20856">
    <property type="entry name" value="DNA-DIRECTED RNA POLYMERASE I SUBUNIT 2"/>
    <property type="match status" value="1"/>
</dbReference>
<dbReference type="InterPro" id="IPR015712">
    <property type="entry name" value="DNA-dir_RNA_pol_su2"/>
</dbReference>
<protein>
    <recommendedName>
        <fullName evidence="2">DNA-directed RNA polymerase</fullName>
        <ecNumber evidence="2">2.7.7.6</ecNumber>
    </recommendedName>
</protein>
<keyword evidence="6" id="KW-0804">Transcription</keyword>
<gene>
    <name evidence="7" type="ORF">E5676_scaffold347G00130</name>
</gene>
<evidence type="ECO:0000256" key="1">
    <source>
        <dbReference type="ARBA" id="ARBA00006835"/>
    </source>
</evidence>
<dbReference type="EMBL" id="SSTD01014851">
    <property type="protein sequence ID" value="TYK03822.1"/>
    <property type="molecule type" value="Genomic_DNA"/>
</dbReference>
<evidence type="ECO:0000256" key="2">
    <source>
        <dbReference type="ARBA" id="ARBA00012418"/>
    </source>
</evidence>
<evidence type="ECO:0000313" key="8">
    <source>
        <dbReference type="Proteomes" id="UP000321947"/>
    </source>
</evidence>
<dbReference type="Proteomes" id="UP000321947">
    <property type="component" value="Unassembled WGS sequence"/>
</dbReference>
<evidence type="ECO:0000256" key="6">
    <source>
        <dbReference type="ARBA" id="ARBA00023163"/>
    </source>
</evidence>
<dbReference type="GO" id="GO:0000428">
    <property type="term" value="C:DNA-directed RNA polymerase complex"/>
    <property type="evidence" value="ECO:0007669"/>
    <property type="project" value="UniProtKB-KW"/>
</dbReference>
<organism evidence="7 8">
    <name type="scientific">Cucumis melo var. makuwa</name>
    <name type="common">Oriental melon</name>
    <dbReference type="NCBI Taxonomy" id="1194695"/>
    <lineage>
        <taxon>Eukaryota</taxon>
        <taxon>Viridiplantae</taxon>
        <taxon>Streptophyta</taxon>
        <taxon>Embryophyta</taxon>
        <taxon>Tracheophyta</taxon>
        <taxon>Spermatophyta</taxon>
        <taxon>Magnoliopsida</taxon>
        <taxon>eudicotyledons</taxon>
        <taxon>Gunneridae</taxon>
        <taxon>Pentapetalae</taxon>
        <taxon>rosids</taxon>
        <taxon>fabids</taxon>
        <taxon>Cucurbitales</taxon>
        <taxon>Cucurbitaceae</taxon>
        <taxon>Benincaseae</taxon>
        <taxon>Cucumis</taxon>
    </lineage>
</organism>
<comment type="caution">
    <text evidence="7">The sequence shown here is derived from an EMBL/GenBank/DDBJ whole genome shotgun (WGS) entry which is preliminary data.</text>
</comment>
<evidence type="ECO:0000256" key="5">
    <source>
        <dbReference type="ARBA" id="ARBA00022695"/>
    </source>
</evidence>
<dbReference type="GO" id="GO:0006351">
    <property type="term" value="P:DNA-templated transcription"/>
    <property type="evidence" value="ECO:0007669"/>
    <property type="project" value="InterPro"/>
</dbReference>
<keyword evidence="5" id="KW-0548">Nucleotidyltransferase</keyword>
<accession>A0A5D3BY88</accession>
<keyword evidence="4" id="KW-0808">Transferase</keyword>
<comment type="similarity">
    <text evidence="1">Belongs to the RNA polymerase beta chain family.</text>
</comment>
<dbReference type="GO" id="GO:0003899">
    <property type="term" value="F:DNA-directed RNA polymerase activity"/>
    <property type="evidence" value="ECO:0007669"/>
    <property type="project" value="UniProtKB-EC"/>
</dbReference>
<evidence type="ECO:0000256" key="4">
    <source>
        <dbReference type="ARBA" id="ARBA00022679"/>
    </source>
</evidence>
<name>A0A5D3BY88_CUCMM</name>
<proteinExistence type="inferred from homology"/>
<dbReference type="Gene3D" id="3.90.1100.10">
    <property type="match status" value="1"/>
</dbReference>
<dbReference type="EC" id="2.7.7.6" evidence="2"/>
<keyword evidence="3 7" id="KW-0240">DNA-directed RNA polymerase</keyword>
<evidence type="ECO:0000313" key="7">
    <source>
        <dbReference type="EMBL" id="TYK03822.1"/>
    </source>
</evidence>
<dbReference type="AlphaFoldDB" id="A0A5D3BY88"/>